<dbReference type="PANTHER" id="PTHR28259:SF1">
    <property type="entry name" value="FLUORIDE EXPORT PROTEIN 1-RELATED"/>
    <property type="match status" value="1"/>
</dbReference>
<feature type="transmembrane region" description="Helical" evidence="8">
    <location>
        <begin position="61"/>
        <end position="82"/>
    </location>
</feature>
<reference evidence="9 10" key="1">
    <citation type="submission" date="2019-12" db="EMBL/GenBank/DDBJ databases">
        <title>Isolation and characterization of three novel carbon monoxide-oxidizing members of Halobacteria from salione crusts and soils.</title>
        <authorList>
            <person name="Myers M.R."/>
            <person name="King G.M."/>
        </authorList>
    </citation>
    <scope>NUCLEOTIDE SEQUENCE [LARGE SCALE GENOMIC DNA]</scope>
    <source>
        <strain evidence="9 10">WSH3</strain>
    </source>
</reference>
<feature type="binding site" evidence="8">
    <location>
        <position position="72"/>
    </location>
    <ligand>
        <name>Na(+)</name>
        <dbReference type="ChEBI" id="CHEBI:29101"/>
        <note>structural</note>
    </ligand>
</feature>
<evidence type="ECO:0000313" key="9">
    <source>
        <dbReference type="EMBL" id="MXR51662.1"/>
    </source>
</evidence>
<comment type="activity regulation">
    <text evidence="8">Na(+) is not transported, but it plays an essential structural role and its presence is essential for fluoride channel function.</text>
</comment>
<keyword evidence="4 8" id="KW-1133">Transmembrane helix</keyword>
<comment type="function">
    <text evidence="8">Fluoride-specific ion channel. Important for reducing fluoride concentration in the cell, thus reducing its toxicity.</text>
</comment>
<evidence type="ECO:0000256" key="2">
    <source>
        <dbReference type="ARBA" id="ARBA00022475"/>
    </source>
</evidence>
<dbReference type="InterPro" id="IPR003691">
    <property type="entry name" value="FluC"/>
</dbReference>
<feature type="transmembrane region" description="Helical" evidence="8">
    <location>
        <begin position="35"/>
        <end position="55"/>
    </location>
</feature>
<evidence type="ECO:0000256" key="6">
    <source>
        <dbReference type="ARBA" id="ARBA00035120"/>
    </source>
</evidence>
<evidence type="ECO:0000256" key="8">
    <source>
        <dbReference type="HAMAP-Rule" id="MF_00454"/>
    </source>
</evidence>
<evidence type="ECO:0000256" key="5">
    <source>
        <dbReference type="ARBA" id="ARBA00023136"/>
    </source>
</evidence>
<dbReference type="AlphaFoldDB" id="A0A6B0T8K7"/>
<dbReference type="RefSeq" id="WP_159763806.1">
    <property type="nucleotide sequence ID" value="NZ_WUUT01000003.1"/>
</dbReference>
<evidence type="ECO:0000256" key="4">
    <source>
        <dbReference type="ARBA" id="ARBA00022989"/>
    </source>
</evidence>
<dbReference type="HAMAP" id="MF_00454">
    <property type="entry name" value="FluC"/>
    <property type="match status" value="1"/>
</dbReference>
<dbReference type="OrthoDB" id="304656at2157"/>
<keyword evidence="8" id="KW-0813">Transport</keyword>
<dbReference type="NCBIfam" id="TIGR00494">
    <property type="entry name" value="crcB"/>
    <property type="match status" value="1"/>
</dbReference>
<keyword evidence="8" id="KW-0915">Sodium</keyword>
<dbReference type="GO" id="GO:0140114">
    <property type="term" value="P:cellular detoxification of fluoride"/>
    <property type="evidence" value="ECO:0007669"/>
    <property type="project" value="UniProtKB-UniRule"/>
</dbReference>
<dbReference type="PANTHER" id="PTHR28259">
    <property type="entry name" value="FLUORIDE EXPORT PROTEIN 1-RELATED"/>
    <property type="match status" value="1"/>
</dbReference>
<accession>A0A6B0T8K7</accession>
<dbReference type="EMBL" id="WUUT01000003">
    <property type="protein sequence ID" value="MXR51662.1"/>
    <property type="molecule type" value="Genomic_DNA"/>
</dbReference>
<evidence type="ECO:0000256" key="7">
    <source>
        <dbReference type="ARBA" id="ARBA00035585"/>
    </source>
</evidence>
<dbReference type="Proteomes" id="UP000466535">
    <property type="component" value="Unassembled WGS sequence"/>
</dbReference>
<keyword evidence="2 8" id="KW-1003">Cell membrane</keyword>
<keyword evidence="8" id="KW-0479">Metal-binding</keyword>
<evidence type="ECO:0000256" key="3">
    <source>
        <dbReference type="ARBA" id="ARBA00022692"/>
    </source>
</evidence>
<feature type="binding site" evidence="8">
    <location>
        <position position="69"/>
    </location>
    <ligand>
        <name>Na(+)</name>
        <dbReference type="ChEBI" id="CHEBI:29101"/>
        <note>structural</note>
    </ligand>
</feature>
<comment type="subcellular location">
    <subcellularLocation>
        <location evidence="1 8">Cell membrane</location>
        <topology evidence="1 8">Multi-pass membrane protein</topology>
    </subcellularLocation>
</comment>
<dbReference type="GO" id="GO:0046872">
    <property type="term" value="F:metal ion binding"/>
    <property type="evidence" value="ECO:0007669"/>
    <property type="project" value="UniProtKB-KW"/>
</dbReference>
<proteinExistence type="inferred from homology"/>
<name>A0A6B0T8K7_9EURY</name>
<keyword evidence="3 8" id="KW-0812">Transmembrane</keyword>
<dbReference type="GO" id="GO:0062054">
    <property type="term" value="F:fluoride channel activity"/>
    <property type="evidence" value="ECO:0007669"/>
    <property type="project" value="UniProtKB-UniRule"/>
</dbReference>
<dbReference type="Pfam" id="PF02537">
    <property type="entry name" value="CRCB"/>
    <property type="match status" value="1"/>
</dbReference>
<evidence type="ECO:0000256" key="1">
    <source>
        <dbReference type="ARBA" id="ARBA00004651"/>
    </source>
</evidence>
<comment type="caution">
    <text evidence="9">The sequence shown here is derived from an EMBL/GenBank/DDBJ whole genome shotgun (WGS) entry which is preliminary data.</text>
</comment>
<dbReference type="GO" id="GO:0005886">
    <property type="term" value="C:plasma membrane"/>
    <property type="evidence" value="ECO:0007669"/>
    <property type="project" value="UniProtKB-SubCell"/>
</dbReference>
<organism evidence="9 10">
    <name type="scientific">Halovenus carboxidivorans</name>
    <dbReference type="NCBI Taxonomy" id="2692199"/>
    <lineage>
        <taxon>Archaea</taxon>
        <taxon>Methanobacteriati</taxon>
        <taxon>Methanobacteriota</taxon>
        <taxon>Stenosarchaea group</taxon>
        <taxon>Halobacteria</taxon>
        <taxon>Halobacteriales</taxon>
        <taxon>Haloarculaceae</taxon>
        <taxon>Halovenus</taxon>
    </lineage>
</organism>
<feature type="transmembrane region" description="Helical" evidence="8">
    <location>
        <begin position="6"/>
        <end position="23"/>
    </location>
</feature>
<evidence type="ECO:0000313" key="10">
    <source>
        <dbReference type="Proteomes" id="UP000466535"/>
    </source>
</evidence>
<keyword evidence="8" id="KW-0406">Ion transport</keyword>
<keyword evidence="8" id="KW-0407">Ion channel</keyword>
<keyword evidence="5 8" id="KW-0472">Membrane</keyword>
<protein>
    <recommendedName>
        <fullName evidence="8">Fluoride-specific ion channel FluC</fullName>
    </recommendedName>
</protein>
<sequence>MRIPPAQLVGAGGAIGAVLRYLVGQYVPSERFPFATLLINVVGSFALGLVMFVPVPTDTALFVGVGACGAFTTYSSFSVETVRLWESGSPIRAGLYAAGTFLSCALAVGVAWALAAVIW</sequence>
<feature type="transmembrane region" description="Helical" evidence="8">
    <location>
        <begin position="94"/>
        <end position="118"/>
    </location>
</feature>
<gene>
    <name evidence="8 9" type="primary">crcB</name>
    <name evidence="8" type="synonym">fluC</name>
    <name evidence="9" type="ORF">GRX03_08605</name>
</gene>
<comment type="similarity">
    <text evidence="6 8">Belongs to the fluoride channel Fluc/FEX (TC 1.A.43) family.</text>
</comment>
<keyword evidence="10" id="KW-1185">Reference proteome</keyword>
<comment type="catalytic activity">
    <reaction evidence="7">
        <text>fluoride(in) = fluoride(out)</text>
        <dbReference type="Rhea" id="RHEA:76159"/>
        <dbReference type="ChEBI" id="CHEBI:17051"/>
    </reaction>
    <physiologicalReaction direction="left-to-right" evidence="7">
        <dbReference type="Rhea" id="RHEA:76160"/>
    </physiologicalReaction>
</comment>